<name>A0A0E9Y0E9_ANGAN</name>
<protein>
    <submittedName>
        <fullName evidence="1">Uncharacterized protein</fullName>
    </submittedName>
</protein>
<proteinExistence type="predicted"/>
<reference evidence="1" key="2">
    <citation type="journal article" date="2015" name="Fish Shellfish Immunol.">
        <title>Early steps in the European eel (Anguilla anguilla)-Vibrio vulnificus interaction in the gills: Role of the RtxA13 toxin.</title>
        <authorList>
            <person name="Callol A."/>
            <person name="Pajuelo D."/>
            <person name="Ebbesson L."/>
            <person name="Teles M."/>
            <person name="MacKenzie S."/>
            <person name="Amaro C."/>
        </authorList>
    </citation>
    <scope>NUCLEOTIDE SEQUENCE</scope>
</reference>
<organism evidence="1">
    <name type="scientific">Anguilla anguilla</name>
    <name type="common">European freshwater eel</name>
    <name type="synonym">Muraena anguilla</name>
    <dbReference type="NCBI Taxonomy" id="7936"/>
    <lineage>
        <taxon>Eukaryota</taxon>
        <taxon>Metazoa</taxon>
        <taxon>Chordata</taxon>
        <taxon>Craniata</taxon>
        <taxon>Vertebrata</taxon>
        <taxon>Euteleostomi</taxon>
        <taxon>Actinopterygii</taxon>
        <taxon>Neopterygii</taxon>
        <taxon>Teleostei</taxon>
        <taxon>Anguilliformes</taxon>
        <taxon>Anguillidae</taxon>
        <taxon>Anguilla</taxon>
    </lineage>
</organism>
<dbReference type="EMBL" id="GBXM01000115">
    <property type="protein sequence ID" value="JAI08463.1"/>
    <property type="molecule type" value="Transcribed_RNA"/>
</dbReference>
<accession>A0A0E9Y0E9</accession>
<evidence type="ECO:0000313" key="1">
    <source>
        <dbReference type="EMBL" id="JAI08463.1"/>
    </source>
</evidence>
<sequence length="11" mass="1160">MAVKLSKITAV</sequence>
<reference evidence="1" key="1">
    <citation type="submission" date="2014-11" db="EMBL/GenBank/DDBJ databases">
        <authorList>
            <person name="Amaro Gonzalez C."/>
        </authorList>
    </citation>
    <scope>NUCLEOTIDE SEQUENCE</scope>
</reference>